<dbReference type="GO" id="GO:0005576">
    <property type="term" value="C:extracellular region"/>
    <property type="evidence" value="ECO:0007669"/>
    <property type="project" value="UniProtKB-SubCell"/>
</dbReference>
<dbReference type="InterPro" id="IPR012334">
    <property type="entry name" value="Pectin_lyas_fold"/>
</dbReference>
<dbReference type="InterPro" id="IPR055401">
    <property type="entry name" value="CEMIP_beta-hel_dom"/>
</dbReference>
<dbReference type="SMART" id="SM00060">
    <property type="entry name" value="FN3"/>
    <property type="match status" value="3"/>
</dbReference>
<evidence type="ECO:0000256" key="1">
    <source>
        <dbReference type="ARBA" id="ARBA00004613"/>
    </source>
</evidence>
<dbReference type="EMBL" id="VANR01000004">
    <property type="protein sequence ID" value="TMM30030.1"/>
    <property type="molecule type" value="Genomic_DNA"/>
</dbReference>
<dbReference type="CDD" id="cd00063">
    <property type="entry name" value="FN3"/>
    <property type="match status" value="3"/>
</dbReference>
<dbReference type="Pfam" id="PF18962">
    <property type="entry name" value="Por_Secre_tail"/>
    <property type="match status" value="1"/>
</dbReference>
<evidence type="ECO:0000259" key="5">
    <source>
        <dbReference type="PROSITE" id="PS50853"/>
    </source>
</evidence>
<sequence>MKIFNSNTLIILLLFVCSTVYSQNLGALIPTNTATHTAVQEGSWFDGSTWDTETVPGDGAIVVIPSGITVHYSGQSSAHIFAIRVDGVFNCTQTNNSLTTTLTVDTFVGTMMSTVKFLASATTDGKIDVSISPFDIEAHKAGTSGYSQTWNSSAMSHYSDGKTTYEVTKTIGNNYRYKTHADALAANTTVTETSRNVISDGPGVLGRHEWDPDQVSIGIALMGQVEIIGKQKLGMSKLSIDALSGQNKVVLSTTPTGWEEDDTIVISSGGNKGASNNGEDVSVIDYITDKTITCTSNLLKNHQGRAADNLHCYVGNLTRNITFRSTDISQVHRRGHFMAMHNDINVQVRNAAFVDMGRTDKSKLLDDFIWDEWVEPKTFKSFSSPLGQECVKTVKNPVNEITNSRGRYSIHLHHTGSVATSSMTYVTGNVVWGNPGWGITHHDANATISDNVVYDVTGAGIVSEAGNETGVWEDNLVIDVKKGHSESPYRSVITYEDYLFSGQGLGLKGRAVVCKGNVIVNAKQGVGVMNMNPVSTNQVRMDAAALAQRPGYEVDNFPLSVNGYSSEGDGVMPQEVALIMENTTVINTTLGLKSIEREMGVNHESRSVFDGFYAWGVNQGLSITYQADYTFKDVFISGKNSNAIGAYLWKHAHNHTFENIKMVDLGYGIQVSKLVENNDGSLKTRNNGFTPWIFVNLTTENVTKLYKIEKEDPGTPENYVEHGDNSIILNTSDITTRPTTFTILDDSTLEVDYATNDFKFEVDGIITDDFGSYNMGIRQALAQGTLRQGYPTRIYEFASQAKFEEYLTVNGVYKDATTNELYFIINENLPNRRTYAYTSFPVRVNIKNAPSSGVFASPQTESPAALAPKLEMISRLGTVTQSSTDTSLSYGDVTSIDAGAHKAVDGNNNGRINAEYYQQRLVSVGSISSTNVENEPWFDLDLGEIKEIEFIDLWNSVELKGEDIETPSPHFKDFYVLISDTPFGTMDLTSARNIANYEYLKDGTPSRKFSLNNLGATGRYIRIQAIGSTKIKLAEVEVIGKSIASPTIPDEPTLLEVAEETCTSIKLTWNDASNNETGFKIMQSINGSAYTLYHTTEEDIESYTATGLDENTEYGFRVKAYNEAGNSAAARTDLITTSTCPTVPNAPLVFEATEGDCNSINLDWTDNSDNEDGFEILQSTDGGINYISIHTTAENIISYSVTGLEENTEYSFRVEAYNEAGNSAAAQVNKTTSVCPTVPIAPTMLPVTKVECTSIDIAWSDNSDNEDGFKLFRSVDGGAYELYQTLAADVTSFSATGLTESTSYGFKVIAYNNIGDSVPSESITSTTLACQSSTTLAVVHDAHVRNGSYKNDNFGSASSLQIRQKNGNGLKRYGYLMFDVSTVSNITSATLRFYNTGSNGTVNIYEVDDDNWNENNITWNNKPSIGNYITNVSFNGNGFYDVDVTNFVINEKSAEDDNKVTLGIKGSTDNYMTISSKEGTNAPVLIINGSASGAKNANTKETLNVVSNELIEFASVYPNPTSGSLTVHINDADIENGTITIYDSIGRLIQKIAVTNEKMKIQLKNKSGIYFVRIQNKGILETKKIIKK</sequence>
<evidence type="ECO:0000256" key="2">
    <source>
        <dbReference type="ARBA" id="ARBA00022525"/>
    </source>
</evidence>
<reference evidence="6 7" key="1">
    <citation type="submission" date="2019-05" db="EMBL/GenBank/DDBJ databases">
        <title>Polaribacter aestuariivivens sp. nov., isolated from a tidal flat.</title>
        <authorList>
            <person name="Yoon J.-H."/>
        </authorList>
    </citation>
    <scope>NUCLEOTIDE SEQUENCE [LARGE SCALE GENOMIC DNA]</scope>
    <source>
        <strain evidence="6 7">DBTF-3</strain>
    </source>
</reference>
<feature type="domain" description="Fibronectin type-III" evidence="5">
    <location>
        <begin position="1146"/>
        <end position="1237"/>
    </location>
</feature>
<keyword evidence="7" id="KW-1185">Reference proteome</keyword>
<dbReference type="OrthoDB" id="5477965at2"/>
<evidence type="ECO:0000256" key="3">
    <source>
        <dbReference type="ARBA" id="ARBA00022729"/>
    </source>
</evidence>
<comment type="caution">
    <text evidence="6">The sequence shown here is derived from an EMBL/GenBank/DDBJ whole genome shotgun (WGS) entry which is preliminary data.</text>
</comment>
<accession>A0A5S3N443</accession>
<feature type="domain" description="Fibronectin type-III" evidence="5">
    <location>
        <begin position="1051"/>
        <end position="1142"/>
    </location>
</feature>
<dbReference type="Pfam" id="PF24606">
    <property type="entry name" value="CEMIP_beta-hel"/>
    <property type="match status" value="1"/>
</dbReference>
<dbReference type="PANTHER" id="PTHR46708:SF2">
    <property type="entry name" value="FIBRONECTIN TYPE-III DOMAIN-CONTAINING PROTEIN"/>
    <property type="match status" value="1"/>
</dbReference>
<organism evidence="6 7">
    <name type="scientific">Polaribacter aestuariivivens</name>
    <dbReference type="NCBI Taxonomy" id="2304626"/>
    <lineage>
        <taxon>Bacteria</taxon>
        <taxon>Pseudomonadati</taxon>
        <taxon>Bacteroidota</taxon>
        <taxon>Flavobacteriia</taxon>
        <taxon>Flavobacteriales</taxon>
        <taxon>Flavobacteriaceae</taxon>
    </lineage>
</organism>
<evidence type="ECO:0000313" key="6">
    <source>
        <dbReference type="EMBL" id="TMM30030.1"/>
    </source>
</evidence>
<dbReference type="Gene3D" id="2.60.40.10">
    <property type="entry name" value="Immunoglobulins"/>
    <property type="match status" value="3"/>
</dbReference>
<dbReference type="Pfam" id="PF24517">
    <property type="entry name" value="CBM96"/>
    <property type="match status" value="1"/>
</dbReference>
<dbReference type="InterPro" id="IPR003961">
    <property type="entry name" value="FN3_dom"/>
</dbReference>
<dbReference type="Gene3D" id="2.160.20.10">
    <property type="entry name" value="Single-stranded right-handed beta-helix, Pectin lyase-like"/>
    <property type="match status" value="1"/>
</dbReference>
<dbReference type="PROSITE" id="PS50853">
    <property type="entry name" value="FN3"/>
    <property type="match status" value="3"/>
</dbReference>
<dbReference type="InterPro" id="IPR036116">
    <property type="entry name" value="FN3_sf"/>
</dbReference>
<dbReference type="InterPro" id="IPR026444">
    <property type="entry name" value="Secre_tail"/>
</dbReference>
<keyword evidence="4" id="KW-0677">Repeat</keyword>
<dbReference type="NCBIfam" id="TIGR04183">
    <property type="entry name" value="Por_Secre_tail"/>
    <property type="match status" value="1"/>
</dbReference>
<dbReference type="RefSeq" id="WP_138535880.1">
    <property type="nucleotide sequence ID" value="NZ_VANR01000004.1"/>
</dbReference>
<dbReference type="NCBIfam" id="NF033679">
    <property type="entry name" value="DNRLRE_dom"/>
    <property type="match status" value="1"/>
</dbReference>
<evidence type="ECO:0000256" key="4">
    <source>
        <dbReference type="ARBA" id="ARBA00022737"/>
    </source>
</evidence>
<gene>
    <name evidence="6" type="ORF">FDT66_09200</name>
</gene>
<dbReference type="SUPFAM" id="SSF49265">
    <property type="entry name" value="Fibronectin type III"/>
    <property type="match status" value="2"/>
</dbReference>
<dbReference type="Proteomes" id="UP000307140">
    <property type="component" value="Unassembled WGS sequence"/>
</dbReference>
<dbReference type="InterPro" id="IPR013783">
    <property type="entry name" value="Ig-like_fold"/>
</dbReference>
<dbReference type="PANTHER" id="PTHR46708">
    <property type="entry name" value="TENASCIN"/>
    <property type="match status" value="1"/>
</dbReference>
<proteinExistence type="predicted"/>
<dbReference type="InterPro" id="IPR050991">
    <property type="entry name" value="ECM_Regulatory_Proteins"/>
</dbReference>
<dbReference type="InterPro" id="IPR055372">
    <property type="entry name" value="CBM96"/>
</dbReference>
<dbReference type="SUPFAM" id="SSF49785">
    <property type="entry name" value="Galactose-binding domain-like"/>
    <property type="match status" value="1"/>
</dbReference>
<dbReference type="Pfam" id="PF00041">
    <property type="entry name" value="fn3"/>
    <property type="match status" value="3"/>
</dbReference>
<dbReference type="InterPro" id="IPR008979">
    <property type="entry name" value="Galactose-bd-like_sf"/>
</dbReference>
<dbReference type="Gene3D" id="2.60.120.260">
    <property type="entry name" value="Galactose-binding domain-like"/>
    <property type="match status" value="1"/>
</dbReference>
<keyword evidence="2" id="KW-0964">Secreted</keyword>
<evidence type="ECO:0000313" key="7">
    <source>
        <dbReference type="Proteomes" id="UP000307140"/>
    </source>
</evidence>
<keyword evidence="3" id="KW-0732">Signal</keyword>
<feature type="domain" description="Fibronectin type-III" evidence="5">
    <location>
        <begin position="1241"/>
        <end position="1330"/>
    </location>
</feature>
<protein>
    <submittedName>
        <fullName evidence="6">DNRLRE domain-containing protein</fullName>
    </submittedName>
</protein>
<comment type="subcellular location">
    <subcellularLocation>
        <location evidence="1">Secreted</location>
    </subcellularLocation>
</comment>
<name>A0A5S3N443_9FLAO</name>